<dbReference type="Pfam" id="PF13560">
    <property type="entry name" value="HTH_31"/>
    <property type="match status" value="1"/>
</dbReference>
<gene>
    <name evidence="3" type="ORF">GXW71_34530</name>
</gene>
<feature type="region of interest" description="Disordered" evidence="1">
    <location>
        <begin position="1"/>
        <end position="23"/>
    </location>
</feature>
<sequence>MAGPPSRSILRPMSSTQPSPSAGTMLREWRQRRRLSQLDLAGEAEISARHLSFVETGRAAASRQVLHRLAEGLAMPLRERNALFLAAGFAPAFAEHSLEAPELAAARRAIDLVLEAHAPFPALVVDRHWNLITANAAVPPLMAGAAPALLAPPINVLRLSLHPDGLASRIENLGEWRAHLLERLQRQIAQTGDAALLALREELVRYPFRSSPRPPEALAGIAVPMLLRVPGLARPLSLISTTTVFGTPLDITLAELALETFFPADAETRAWLERPMTGGPKGPEV</sequence>
<dbReference type="InterPro" id="IPR001387">
    <property type="entry name" value="Cro/C1-type_HTH"/>
</dbReference>
<organism evidence="3 4">
    <name type="scientific">Plastoroseomonas hellenica</name>
    <dbReference type="NCBI Taxonomy" id="2687306"/>
    <lineage>
        <taxon>Bacteria</taxon>
        <taxon>Pseudomonadati</taxon>
        <taxon>Pseudomonadota</taxon>
        <taxon>Alphaproteobacteria</taxon>
        <taxon>Acetobacterales</taxon>
        <taxon>Acetobacteraceae</taxon>
        <taxon>Plastoroseomonas</taxon>
    </lineage>
</organism>
<dbReference type="PANTHER" id="PTHR35010:SF4">
    <property type="entry name" value="BLL5781 PROTEIN"/>
    <property type="match status" value="1"/>
</dbReference>
<feature type="compositionally biased region" description="Polar residues" evidence="1">
    <location>
        <begin position="13"/>
        <end position="22"/>
    </location>
</feature>
<feature type="domain" description="HTH cro/C1-type" evidence="2">
    <location>
        <begin position="26"/>
        <end position="80"/>
    </location>
</feature>
<dbReference type="Gene3D" id="1.10.260.40">
    <property type="entry name" value="lambda repressor-like DNA-binding domains"/>
    <property type="match status" value="1"/>
</dbReference>
<evidence type="ECO:0000256" key="1">
    <source>
        <dbReference type="SAM" id="MobiDB-lite"/>
    </source>
</evidence>
<comment type="caution">
    <text evidence="3">The sequence shown here is derived from an EMBL/GenBank/DDBJ whole genome shotgun (WGS) entry which is preliminary data.</text>
</comment>
<accession>A0ABS5FAC5</accession>
<evidence type="ECO:0000313" key="3">
    <source>
        <dbReference type="EMBL" id="MBR0669508.1"/>
    </source>
</evidence>
<dbReference type="EMBL" id="JAAGBB010000135">
    <property type="protein sequence ID" value="MBR0669508.1"/>
    <property type="molecule type" value="Genomic_DNA"/>
</dbReference>
<dbReference type="PROSITE" id="PS50943">
    <property type="entry name" value="HTH_CROC1"/>
    <property type="match status" value="1"/>
</dbReference>
<evidence type="ECO:0000313" key="4">
    <source>
        <dbReference type="Proteomes" id="UP001196870"/>
    </source>
</evidence>
<dbReference type="Pfam" id="PF17765">
    <property type="entry name" value="MLTR_LBD"/>
    <property type="match status" value="1"/>
</dbReference>
<dbReference type="Proteomes" id="UP001196870">
    <property type="component" value="Unassembled WGS sequence"/>
</dbReference>
<dbReference type="InterPro" id="IPR041413">
    <property type="entry name" value="MLTR_LBD"/>
</dbReference>
<dbReference type="SMART" id="SM00530">
    <property type="entry name" value="HTH_XRE"/>
    <property type="match status" value="1"/>
</dbReference>
<proteinExistence type="predicted"/>
<protein>
    <submittedName>
        <fullName evidence="3">Helix-turn-helix domain-containing protein</fullName>
    </submittedName>
</protein>
<dbReference type="SUPFAM" id="SSF47413">
    <property type="entry name" value="lambda repressor-like DNA-binding domains"/>
    <property type="match status" value="1"/>
</dbReference>
<dbReference type="PANTHER" id="PTHR35010">
    <property type="entry name" value="BLL4672 PROTEIN-RELATED"/>
    <property type="match status" value="1"/>
</dbReference>
<reference evidence="4" key="1">
    <citation type="journal article" date="2021" name="Syst. Appl. Microbiol.">
        <title>Roseomonas hellenica sp. nov., isolated from roots of wild-growing Alkanna tinctoria.</title>
        <authorList>
            <person name="Rat A."/>
            <person name="Naranjo H.D."/>
            <person name="Lebbe L."/>
            <person name="Cnockaert M."/>
            <person name="Krigas N."/>
            <person name="Grigoriadou K."/>
            <person name="Maloupa E."/>
            <person name="Willems A."/>
        </authorList>
    </citation>
    <scope>NUCLEOTIDE SEQUENCE [LARGE SCALE GENOMIC DNA]</scope>
    <source>
        <strain evidence="4">LMG 31523</strain>
    </source>
</reference>
<dbReference type="CDD" id="cd00093">
    <property type="entry name" value="HTH_XRE"/>
    <property type="match status" value="1"/>
</dbReference>
<dbReference type="InterPro" id="IPR010982">
    <property type="entry name" value="Lambda_DNA-bd_dom_sf"/>
</dbReference>
<evidence type="ECO:0000259" key="2">
    <source>
        <dbReference type="PROSITE" id="PS50943"/>
    </source>
</evidence>
<name>A0ABS5FAC5_9PROT</name>
<dbReference type="Gene3D" id="3.30.450.180">
    <property type="match status" value="1"/>
</dbReference>
<keyword evidence="4" id="KW-1185">Reference proteome</keyword>